<evidence type="ECO:0000313" key="9">
    <source>
        <dbReference type="EMBL" id="SGY47115.1"/>
    </source>
</evidence>
<feature type="region of interest" description="Disordered" evidence="7">
    <location>
        <begin position="161"/>
        <end position="236"/>
    </location>
</feature>
<feature type="region of interest" description="Disordered" evidence="7">
    <location>
        <begin position="1"/>
        <end position="80"/>
    </location>
</feature>
<feature type="compositionally biased region" description="Polar residues" evidence="7">
    <location>
        <begin position="208"/>
        <end position="219"/>
    </location>
</feature>
<dbReference type="AlphaFoldDB" id="A0A2X0M7N6"/>
<feature type="compositionally biased region" description="Low complexity" evidence="7">
    <location>
        <begin position="45"/>
        <end position="65"/>
    </location>
</feature>
<evidence type="ECO:0000259" key="8">
    <source>
        <dbReference type="PROSITE" id="PS50011"/>
    </source>
</evidence>
<dbReference type="InterPro" id="IPR051175">
    <property type="entry name" value="CLK_kinases"/>
</dbReference>
<evidence type="ECO:0000256" key="2">
    <source>
        <dbReference type="ARBA" id="ARBA00022679"/>
    </source>
</evidence>
<feature type="binding site" evidence="6">
    <location>
        <position position="371"/>
    </location>
    <ligand>
        <name>ATP</name>
        <dbReference type="ChEBI" id="CHEBI:30616"/>
    </ligand>
</feature>
<dbReference type="InterPro" id="IPR017441">
    <property type="entry name" value="Protein_kinase_ATP_BS"/>
</dbReference>
<feature type="compositionally biased region" description="Polar residues" evidence="7">
    <location>
        <begin position="66"/>
        <end position="76"/>
    </location>
</feature>
<dbReference type="GO" id="GO:0004674">
    <property type="term" value="F:protein serine/threonine kinase activity"/>
    <property type="evidence" value="ECO:0007669"/>
    <property type="project" value="UniProtKB-KW"/>
</dbReference>
<evidence type="ECO:0000256" key="1">
    <source>
        <dbReference type="ARBA" id="ARBA00022527"/>
    </source>
</evidence>
<keyword evidence="5 6" id="KW-0067">ATP-binding</keyword>
<feature type="region of interest" description="Disordered" evidence="7">
    <location>
        <begin position="99"/>
        <end position="141"/>
    </location>
</feature>
<dbReference type="STRING" id="796604.A0A2X0M7N6"/>
<dbReference type="CDD" id="cd14134">
    <property type="entry name" value="PKc_CLK"/>
    <property type="match status" value="1"/>
</dbReference>
<dbReference type="SMART" id="SM00220">
    <property type="entry name" value="S_TKc"/>
    <property type="match status" value="1"/>
</dbReference>
<dbReference type="PROSITE" id="PS00108">
    <property type="entry name" value="PROTEIN_KINASE_ST"/>
    <property type="match status" value="1"/>
</dbReference>
<evidence type="ECO:0000256" key="3">
    <source>
        <dbReference type="ARBA" id="ARBA00022741"/>
    </source>
</evidence>
<keyword evidence="1" id="KW-0723">Serine/threonine-protein kinase</keyword>
<keyword evidence="10" id="KW-1185">Reference proteome</keyword>
<dbReference type="PROSITE" id="PS50011">
    <property type="entry name" value="PROTEIN_KINASE_DOM"/>
    <property type="match status" value="1"/>
</dbReference>
<dbReference type="PROSITE" id="PS00107">
    <property type="entry name" value="PROTEIN_KINASE_ATP"/>
    <property type="match status" value="1"/>
</dbReference>
<organism evidence="9 10">
    <name type="scientific">Microbotryum silenes-dioicae</name>
    <dbReference type="NCBI Taxonomy" id="796604"/>
    <lineage>
        <taxon>Eukaryota</taxon>
        <taxon>Fungi</taxon>
        <taxon>Dikarya</taxon>
        <taxon>Basidiomycota</taxon>
        <taxon>Pucciniomycotina</taxon>
        <taxon>Microbotryomycetes</taxon>
        <taxon>Microbotryales</taxon>
        <taxon>Microbotryaceae</taxon>
        <taxon>Microbotryum</taxon>
    </lineage>
</organism>
<dbReference type="EMBL" id="FQNC01000043">
    <property type="protein sequence ID" value="SGY47115.1"/>
    <property type="molecule type" value="Genomic_DNA"/>
</dbReference>
<dbReference type="InterPro" id="IPR008271">
    <property type="entry name" value="Ser/Thr_kinase_AS"/>
</dbReference>
<dbReference type="PANTHER" id="PTHR45646">
    <property type="entry name" value="SERINE/THREONINE-PROTEIN KINASE DOA-RELATED"/>
    <property type="match status" value="1"/>
</dbReference>
<evidence type="ECO:0000256" key="6">
    <source>
        <dbReference type="PROSITE-ProRule" id="PRU10141"/>
    </source>
</evidence>
<dbReference type="Gene3D" id="1.10.510.10">
    <property type="entry name" value="Transferase(Phosphotransferase) domain 1"/>
    <property type="match status" value="1"/>
</dbReference>
<feature type="compositionally biased region" description="Low complexity" evidence="7">
    <location>
        <begin position="264"/>
        <end position="281"/>
    </location>
</feature>
<keyword evidence="4" id="KW-0418">Kinase</keyword>
<evidence type="ECO:0000256" key="7">
    <source>
        <dbReference type="SAM" id="MobiDB-lite"/>
    </source>
</evidence>
<dbReference type="SUPFAM" id="SSF56112">
    <property type="entry name" value="Protein kinase-like (PK-like)"/>
    <property type="match status" value="1"/>
</dbReference>
<keyword evidence="2" id="KW-0808">Transferase</keyword>
<feature type="compositionally biased region" description="Polar residues" evidence="7">
    <location>
        <begin position="1"/>
        <end position="40"/>
    </location>
</feature>
<feature type="compositionally biased region" description="Polar residues" evidence="7">
    <location>
        <begin position="171"/>
        <end position="195"/>
    </location>
</feature>
<feature type="compositionally biased region" description="Polar residues" evidence="7">
    <location>
        <begin position="293"/>
        <end position="305"/>
    </location>
</feature>
<evidence type="ECO:0000256" key="4">
    <source>
        <dbReference type="ARBA" id="ARBA00022777"/>
    </source>
</evidence>
<dbReference type="Pfam" id="PF00069">
    <property type="entry name" value="Pkinase"/>
    <property type="match status" value="1"/>
</dbReference>
<keyword evidence="3 6" id="KW-0547">Nucleotide-binding</keyword>
<accession>A0A2X0M7N6</accession>
<feature type="domain" description="Protein kinase" evidence="8">
    <location>
        <begin position="342"/>
        <end position="748"/>
    </location>
</feature>
<dbReference type="Proteomes" id="UP000249464">
    <property type="component" value="Unassembled WGS sequence"/>
</dbReference>
<dbReference type="PANTHER" id="PTHR45646:SF11">
    <property type="entry name" value="SERINE_THREONINE-PROTEIN KINASE DOA"/>
    <property type="match status" value="1"/>
</dbReference>
<feature type="region of interest" description="Disordered" evidence="7">
    <location>
        <begin position="256"/>
        <end position="317"/>
    </location>
</feature>
<proteinExistence type="predicted"/>
<sequence>MQLPSRMSTRVTTKRASALTDSTPSATTPCSYTRSQAQQLGSGSGSSSTSTGTGNSTTRTSLTGSNQHQHPSNKSKAPSDDFEEAWLVYNQQAPASTSSLVVATPPLPPKRSNSSTTTTTTTMINSRRPPPPPTPPTTSASTHVEYRVDRYHVDGVEREVLTIEDTPEPVPSTSRHNGNGNGTANYSHAPSSSNPAYLYPHPPPAQRLGSSSTNATYYSNDIKPNANGVGAGTTNKRRRNNELGAYVDDHQHDYAARAPPHNLASGTTTTTTTSSSRTAAAPRYKQPPPPGAPTTSSKNALSSSVSRKRKLDEVTEPTADKDGHFIIVPGNKIIDAHTQVSYTIDRSLGQGTFGKVVAAKSSATNEMVAVKVIRAIPKYREAAKVEINVLKRLAFSDPHNQQCVSQTPLPSYAITVLTTLSLYPHNSQCIHMLSSFDFRDHTCIVSELLSVSVFDFLKDNGYAPFPFSHVQSFARQLLKSVDCELWFGFLRLWRIRRLISLRFVCADVHKEHFIHTDLKPENILLEERAAKCIDNPFNPKHKTRRILKNSKIRLIDFGSATKQTEYHATVVSTRHYRAPEIILGLDWSFPCDVWSIGCILVEFVTGEALFQTHENLEHLAMMERVFGKMPPALAVSALNKEKKNMQSSREKNKVAPDVSNWLVEASGASRGTYRVNFPTAATAKQSKRFVEGMRSLERTVKDACAYAYDDVATNKAPLVEFIDLLRQLLQWDPAHRIEVKDALKHPFLTVEIKDDVMRAWGTNTE</sequence>
<gene>
    <name evidence="9" type="primary">BQ5605_C001g00497</name>
    <name evidence="9" type="ORF">BQ5605_C001G00497</name>
</gene>
<evidence type="ECO:0000256" key="5">
    <source>
        <dbReference type="ARBA" id="ARBA00022840"/>
    </source>
</evidence>
<reference evidence="9 10" key="1">
    <citation type="submission" date="2016-11" db="EMBL/GenBank/DDBJ databases">
        <authorList>
            <person name="Jaros S."/>
            <person name="Januszkiewicz K."/>
            <person name="Wedrychowicz H."/>
        </authorList>
    </citation>
    <scope>NUCLEOTIDE SEQUENCE [LARGE SCALE GENOMIC DNA]</scope>
</reference>
<dbReference type="GO" id="GO:0043484">
    <property type="term" value="P:regulation of RNA splicing"/>
    <property type="evidence" value="ECO:0007669"/>
    <property type="project" value="TreeGrafter"/>
</dbReference>
<name>A0A2X0M7N6_9BASI</name>
<dbReference type="InterPro" id="IPR011009">
    <property type="entry name" value="Kinase-like_dom_sf"/>
</dbReference>
<dbReference type="InterPro" id="IPR000719">
    <property type="entry name" value="Prot_kinase_dom"/>
</dbReference>
<evidence type="ECO:0000313" key="10">
    <source>
        <dbReference type="Proteomes" id="UP000249464"/>
    </source>
</evidence>
<dbReference type="Gene3D" id="3.30.200.20">
    <property type="entry name" value="Phosphorylase Kinase, domain 1"/>
    <property type="match status" value="1"/>
</dbReference>
<dbReference type="GO" id="GO:0005524">
    <property type="term" value="F:ATP binding"/>
    <property type="evidence" value="ECO:0007669"/>
    <property type="project" value="UniProtKB-UniRule"/>
</dbReference>
<dbReference type="GO" id="GO:0005634">
    <property type="term" value="C:nucleus"/>
    <property type="evidence" value="ECO:0007669"/>
    <property type="project" value="TreeGrafter"/>
</dbReference>
<protein>
    <submittedName>
        <fullName evidence="9">BQ5605_C001g00497 protein</fullName>
    </submittedName>
</protein>